<proteinExistence type="predicted"/>
<organism evidence="1 2">
    <name type="scientific">Shewanella hanedai</name>
    <name type="common">Alteromonas hanedai</name>
    <dbReference type="NCBI Taxonomy" id="25"/>
    <lineage>
        <taxon>Bacteria</taxon>
        <taxon>Pseudomonadati</taxon>
        <taxon>Pseudomonadota</taxon>
        <taxon>Gammaproteobacteria</taxon>
        <taxon>Alteromonadales</taxon>
        <taxon>Shewanellaceae</taxon>
        <taxon>Shewanella</taxon>
    </lineage>
</organism>
<protein>
    <submittedName>
        <fullName evidence="1">Uncharacterized protein</fullName>
    </submittedName>
</protein>
<comment type="caution">
    <text evidence="1">The sequence shown here is derived from an EMBL/GenBank/DDBJ whole genome shotgun (WGS) entry which is preliminary data.</text>
</comment>
<keyword evidence="2" id="KW-1185">Reference proteome</keyword>
<name>A0A553JN48_SHEHA</name>
<sequence>MGKINVFLATYSDDQIYLEMIERLVNEHPVEGCVPESIKYSSFSRMWIVMSVGSIETMITEWTKDQPMLFDLRHYADNNSNEEKIQSLINSFKLRGILIEEEYFKDYLAIKYIRNAYVHGGWNKKQKDYVQQRGFRTNFMMFEKSNFDRFRKVHYHIQKYLGLFKLQNDHLSRANSDLLHSRSQIFEMG</sequence>
<dbReference type="EMBL" id="VKGK01000015">
    <property type="protein sequence ID" value="TRY13830.1"/>
    <property type="molecule type" value="Genomic_DNA"/>
</dbReference>
<evidence type="ECO:0000313" key="1">
    <source>
        <dbReference type="EMBL" id="TRY13830.1"/>
    </source>
</evidence>
<reference evidence="2" key="1">
    <citation type="submission" date="2019-07" db="EMBL/GenBank/DDBJ databases">
        <title>Shewanella sp. YLB-08 draft genomic sequence.</title>
        <authorList>
            <person name="Yu L."/>
        </authorList>
    </citation>
    <scope>NUCLEOTIDE SEQUENCE [LARGE SCALE GENOMIC DNA]</scope>
    <source>
        <strain evidence="2">JCM 20706</strain>
    </source>
</reference>
<evidence type="ECO:0000313" key="2">
    <source>
        <dbReference type="Proteomes" id="UP000318126"/>
    </source>
</evidence>
<gene>
    <name evidence="1" type="ORF">FN961_13000</name>
</gene>
<dbReference type="OrthoDB" id="6400667at2"/>
<accession>A0A553JN48</accession>
<dbReference type="RefSeq" id="WP_144040611.1">
    <property type="nucleotide sequence ID" value="NZ_BMPL01000015.1"/>
</dbReference>
<dbReference type="AlphaFoldDB" id="A0A553JN48"/>
<dbReference type="Proteomes" id="UP000318126">
    <property type="component" value="Unassembled WGS sequence"/>
</dbReference>